<keyword evidence="3" id="KW-0813">Transport</keyword>
<evidence type="ECO:0000256" key="5">
    <source>
        <dbReference type="ARBA" id="ARBA00022692"/>
    </source>
</evidence>
<keyword evidence="10" id="KW-1185">Reference proteome</keyword>
<accession>A0A7K1LHL9</accession>
<dbReference type="Proteomes" id="UP000462152">
    <property type="component" value="Unassembled WGS sequence"/>
</dbReference>
<dbReference type="GO" id="GO:0015105">
    <property type="term" value="F:arsenite transmembrane transporter activity"/>
    <property type="evidence" value="ECO:0007669"/>
    <property type="project" value="TreeGrafter"/>
</dbReference>
<dbReference type="GO" id="GO:0015297">
    <property type="term" value="F:antiporter activity"/>
    <property type="evidence" value="ECO:0007669"/>
    <property type="project" value="InterPro"/>
</dbReference>
<comment type="caution">
    <text evidence="9">The sequence shown here is derived from an EMBL/GenBank/DDBJ whole genome shotgun (WGS) entry which is preliminary data.</text>
</comment>
<evidence type="ECO:0000256" key="4">
    <source>
        <dbReference type="ARBA" id="ARBA00022475"/>
    </source>
</evidence>
<evidence type="ECO:0000313" key="9">
    <source>
        <dbReference type="EMBL" id="MUN54600.1"/>
    </source>
</evidence>
<keyword evidence="5 8" id="KW-0812">Transmembrane</keyword>
<dbReference type="GO" id="GO:0015104">
    <property type="term" value="F:antimonite transmembrane transporter activity"/>
    <property type="evidence" value="ECO:0007669"/>
    <property type="project" value="TreeGrafter"/>
</dbReference>
<keyword evidence="6 8" id="KW-1133">Transmembrane helix</keyword>
<feature type="transmembrane region" description="Helical" evidence="8">
    <location>
        <begin position="133"/>
        <end position="152"/>
    </location>
</feature>
<feature type="transmembrane region" description="Helical" evidence="8">
    <location>
        <begin position="257"/>
        <end position="276"/>
    </location>
</feature>
<comment type="subcellular location">
    <subcellularLocation>
        <location evidence="1">Cell membrane</location>
        <topology evidence="1">Multi-pass membrane protein</topology>
    </subcellularLocation>
</comment>
<keyword evidence="4" id="KW-1003">Cell membrane</keyword>
<dbReference type="InterPro" id="IPR004706">
    <property type="entry name" value="Arsenical-R_Acr3"/>
</dbReference>
<organism evidence="9 10">
    <name type="scientific">Rothia koreensis</name>
    <dbReference type="NCBI Taxonomy" id="592378"/>
    <lineage>
        <taxon>Bacteria</taxon>
        <taxon>Bacillati</taxon>
        <taxon>Actinomycetota</taxon>
        <taxon>Actinomycetes</taxon>
        <taxon>Micrococcales</taxon>
        <taxon>Micrococcaceae</taxon>
        <taxon>Rothia</taxon>
    </lineage>
</organism>
<dbReference type="InterPro" id="IPR002657">
    <property type="entry name" value="BilAc:Na_symport/Acr3"/>
</dbReference>
<dbReference type="Gene3D" id="1.20.1530.20">
    <property type="match status" value="1"/>
</dbReference>
<feature type="transmembrane region" description="Helical" evidence="8">
    <location>
        <begin position="314"/>
        <end position="337"/>
    </location>
</feature>
<comment type="similarity">
    <text evidence="2">Belongs to the arsenical resistance-3 (ACR3) (TC 2.A.59) family.</text>
</comment>
<gene>
    <name evidence="9" type="ORF">GMA10_05145</name>
</gene>
<feature type="transmembrane region" description="Helical" evidence="8">
    <location>
        <begin position="224"/>
        <end position="245"/>
    </location>
</feature>
<feature type="transmembrane region" description="Helical" evidence="8">
    <location>
        <begin position="74"/>
        <end position="96"/>
    </location>
</feature>
<dbReference type="EMBL" id="WOGT01000002">
    <property type="protein sequence ID" value="MUN54600.1"/>
    <property type="molecule type" value="Genomic_DNA"/>
</dbReference>
<evidence type="ECO:0000256" key="2">
    <source>
        <dbReference type="ARBA" id="ARBA00010110"/>
    </source>
</evidence>
<evidence type="ECO:0000313" key="10">
    <source>
        <dbReference type="Proteomes" id="UP000462152"/>
    </source>
</evidence>
<proteinExistence type="inferred from homology"/>
<evidence type="ECO:0000256" key="7">
    <source>
        <dbReference type="ARBA" id="ARBA00023136"/>
    </source>
</evidence>
<evidence type="ECO:0000256" key="6">
    <source>
        <dbReference type="ARBA" id="ARBA00022989"/>
    </source>
</evidence>
<dbReference type="OrthoDB" id="3254016at2"/>
<dbReference type="AlphaFoldDB" id="A0A7K1LHL9"/>
<feature type="transmembrane region" description="Helical" evidence="8">
    <location>
        <begin position="17"/>
        <end position="37"/>
    </location>
</feature>
<protein>
    <submittedName>
        <fullName evidence="9">Arsenic resistance protein</fullName>
    </submittedName>
</protein>
<dbReference type="PANTHER" id="PTHR43057">
    <property type="entry name" value="ARSENITE EFFLUX TRANSPORTER"/>
    <property type="match status" value="1"/>
</dbReference>
<evidence type="ECO:0000256" key="8">
    <source>
        <dbReference type="SAM" id="Phobius"/>
    </source>
</evidence>
<dbReference type="GO" id="GO:0005886">
    <property type="term" value="C:plasma membrane"/>
    <property type="evidence" value="ECO:0007669"/>
    <property type="project" value="UniProtKB-SubCell"/>
</dbReference>
<feature type="transmembrane region" description="Helical" evidence="8">
    <location>
        <begin position="164"/>
        <end position="185"/>
    </location>
</feature>
<keyword evidence="7 8" id="KW-0472">Membrane</keyword>
<evidence type="ECO:0000256" key="3">
    <source>
        <dbReference type="ARBA" id="ARBA00022448"/>
    </source>
</evidence>
<name>A0A7K1LHL9_9MICC</name>
<dbReference type="Pfam" id="PF01758">
    <property type="entry name" value="SBF"/>
    <property type="match status" value="1"/>
</dbReference>
<dbReference type="PANTHER" id="PTHR43057:SF1">
    <property type="entry name" value="ARSENICAL-RESISTANCE PROTEIN 3"/>
    <property type="match status" value="1"/>
</dbReference>
<feature type="transmembrane region" description="Helical" evidence="8">
    <location>
        <begin position="43"/>
        <end position="62"/>
    </location>
</feature>
<evidence type="ECO:0000256" key="1">
    <source>
        <dbReference type="ARBA" id="ARBA00004651"/>
    </source>
</evidence>
<reference evidence="9 10" key="1">
    <citation type="submission" date="2019-12" db="EMBL/GenBank/DDBJ databases">
        <authorList>
            <person name="Li J."/>
            <person name="Shi Y."/>
            <person name="Xu G."/>
            <person name="Xiao D."/>
            <person name="Ran X."/>
        </authorList>
    </citation>
    <scope>NUCLEOTIDE SEQUENCE [LARGE SCALE GENOMIC DNA]</scope>
    <source>
        <strain evidence="9 10">JCM 15915</strain>
    </source>
</reference>
<dbReference type="InterPro" id="IPR038770">
    <property type="entry name" value="Na+/solute_symporter_sf"/>
</dbReference>
<sequence length="350" mass="37288">MTTRVSSFRNRMEKYQVWAYLLAIAIGLGLGLCLPGSRPFAEALIWPGLALLMYATFSQVSLTEIPHAVRDGRFLAAALVGNFLLIPLAAWGLLHWAPDSPAARLGLLLTLVAPCTDWFITFTHLGRGDSVRATALAPLNMLIQLPLVPLYISLFGRDSAGPILTAGAVIPAAAVILVPLATVAGTEVLMSRVSRAEGPERSHGHRGRRSVALGRRAALWHEKLGVLPVPLLAAVILCVMTSHAGEVVASLELLPQVGRVCVAYLVVALVLAKAMASALHMTKEPSRTLAFTFGTRNSFVVLPLALALPAGWGLAAVVVILQSIIELLGMIVFLWFVPRILFPGDDVAAG</sequence>